<sequence length="318" mass="32957">MDSGLRRRLQLVRGLQWLRSAEGDPLAAVLRGHPAAAPSTITDSVYRSTTGTVVVGGRHTAELFAASAGLADWRPTGTRVMAVAAEEIEPADPADVAALADTAPPAVGDVPDELSDLVPIAESLCAKAYADLLGVEPDSLLGATAVLDNFLCPQETSVTEGMLAAVENLRDALCPRTPAFFLAVVAPRLTADLVSRTAATLLADGRWPDVVGAVERVSAANPLLSLSLTTTTEDVTVAGEVIPGSSQVAVLNSPAVWPRTLDLPLVDATADAVVTAIATRHPRLMATGAPVRRRCAPATSGLAHLPVASLRTDPLLVR</sequence>
<evidence type="ECO:0000313" key="2">
    <source>
        <dbReference type="Proteomes" id="UP001500603"/>
    </source>
</evidence>
<evidence type="ECO:0008006" key="3">
    <source>
        <dbReference type="Google" id="ProtNLM"/>
    </source>
</evidence>
<comment type="caution">
    <text evidence="1">The sequence shown here is derived from an EMBL/GenBank/DDBJ whole genome shotgun (WGS) entry which is preliminary data.</text>
</comment>
<accession>A0ABP9K7Y2</accession>
<dbReference type="RefSeq" id="WP_345495263.1">
    <property type="nucleotide sequence ID" value="NZ_BAABJM010000002.1"/>
</dbReference>
<keyword evidence="2" id="KW-1185">Reference proteome</keyword>
<dbReference type="EMBL" id="BAABJM010000002">
    <property type="protein sequence ID" value="GAA5051565.1"/>
    <property type="molecule type" value="Genomic_DNA"/>
</dbReference>
<organism evidence="1 2">
    <name type="scientific">Nocardia callitridis</name>
    <dbReference type="NCBI Taxonomy" id="648753"/>
    <lineage>
        <taxon>Bacteria</taxon>
        <taxon>Bacillati</taxon>
        <taxon>Actinomycetota</taxon>
        <taxon>Actinomycetes</taxon>
        <taxon>Mycobacteriales</taxon>
        <taxon>Nocardiaceae</taxon>
        <taxon>Nocardia</taxon>
    </lineage>
</organism>
<evidence type="ECO:0000313" key="1">
    <source>
        <dbReference type="EMBL" id="GAA5051565.1"/>
    </source>
</evidence>
<protein>
    <recommendedName>
        <fullName evidence="3">Cytochrome P450</fullName>
    </recommendedName>
</protein>
<proteinExistence type="predicted"/>
<reference evidence="2" key="1">
    <citation type="journal article" date="2019" name="Int. J. Syst. Evol. Microbiol.">
        <title>The Global Catalogue of Microorganisms (GCM) 10K type strain sequencing project: providing services to taxonomists for standard genome sequencing and annotation.</title>
        <authorList>
            <consortium name="The Broad Institute Genomics Platform"/>
            <consortium name="The Broad Institute Genome Sequencing Center for Infectious Disease"/>
            <person name="Wu L."/>
            <person name="Ma J."/>
        </authorList>
    </citation>
    <scope>NUCLEOTIDE SEQUENCE [LARGE SCALE GENOMIC DNA]</scope>
    <source>
        <strain evidence="2">JCM 18298</strain>
    </source>
</reference>
<dbReference type="Proteomes" id="UP001500603">
    <property type="component" value="Unassembled WGS sequence"/>
</dbReference>
<gene>
    <name evidence="1" type="ORF">GCM10023318_23110</name>
</gene>
<name>A0ABP9K7Y2_9NOCA</name>